<keyword evidence="5" id="KW-1185">Reference proteome</keyword>
<dbReference type="AlphaFoldDB" id="A0A926RSF4"/>
<reference evidence="4" key="1">
    <citation type="submission" date="2020-09" db="EMBL/GenBank/DDBJ databases">
        <title>A novel bacterium of genus Hazenella, isolated from South China Sea.</title>
        <authorList>
            <person name="Huang H."/>
            <person name="Mo K."/>
            <person name="Hu Y."/>
        </authorList>
    </citation>
    <scope>NUCLEOTIDE SEQUENCE</scope>
    <source>
        <strain evidence="4">IB182357</strain>
    </source>
</reference>
<evidence type="ECO:0000313" key="4">
    <source>
        <dbReference type="EMBL" id="MBD1371100.1"/>
    </source>
</evidence>
<dbReference type="CDD" id="cd00338">
    <property type="entry name" value="Ser_Recombinase"/>
    <property type="match status" value="1"/>
</dbReference>
<dbReference type="Pfam" id="PF07508">
    <property type="entry name" value="Recombinase"/>
    <property type="match status" value="1"/>
</dbReference>
<dbReference type="EMBL" id="JACXAH010000002">
    <property type="protein sequence ID" value="MBD1371100.1"/>
    <property type="molecule type" value="Genomic_DNA"/>
</dbReference>
<dbReference type="PROSITE" id="PS51737">
    <property type="entry name" value="RECOMBINASE_DNA_BIND"/>
    <property type="match status" value="1"/>
</dbReference>
<protein>
    <submittedName>
        <fullName evidence="4">Recombinase family protein</fullName>
    </submittedName>
</protein>
<proteinExistence type="predicted"/>
<accession>A0A926RSF4</accession>
<dbReference type="Proteomes" id="UP000661691">
    <property type="component" value="Unassembled WGS sequence"/>
</dbReference>
<dbReference type="PANTHER" id="PTHR30461">
    <property type="entry name" value="DNA-INVERTASE FROM LAMBDOID PROPHAGE"/>
    <property type="match status" value="1"/>
</dbReference>
<dbReference type="SMART" id="SM00857">
    <property type="entry name" value="Resolvase"/>
    <property type="match status" value="1"/>
</dbReference>
<dbReference type="Pfam" id="PF13408">
    <property type="entry name" value="Zn_ribbon_recom"/>
    <property type="match status" value="1"/>
</dbReference>
<comment type="caution">
    <text evidence="4">The sequence shown here is derived from an EMBL/GenBank/DDBJ whole genome shotgun (WGS) entry which is preliminary data.</text>
</comment>
<dbReference type="SUPFAM" id="SSF53041">
    <property type="entry name" value="Resolvase-like"/>
    <property type="match status" value="1"/>
</dbReference>
<dbReference type="InterPro" id="IPR006119">
    <property type="entry name" value="Resolv_N"/>
</dbReference>
<feature type="domain" description="Resolvase/invertase-type recombinase catalytic" evidence="2">
    <location>
        <begin position="3"/>
        <end position="155"/>
    </location>
</feature>
<evidence type="ECO:0000259" key="3">
    <source>
        <dbReference type="PROSITE" id="PS51737"/>
    </source>
</evidence>
<dbReference type="InterPro" id="IPR050639">
    <property type="entry name" value="SSR_resolvase"/>
</dbReference>
<dbReference type="InterPro" id="IPR025827">
    <property type="entry name" value="Zn_ribbon_recom_dom"/>
</dbReference>
<dbReference type="Pfam" id="PF00239">
    <property type="entry name" value="Resolvase"/>
    <property type="match status" value="1"/>
</dbReference>
<dbReference type="InterPro" id="IPR038109">
    <property type="entry name" value="DNA_bind_recomb_sf"/>
</dbReference>
<dbReference type="InterPro" id="IPR036162">
    <property type="entry name" value="Resolvase-like_N_sf"/>
</dbReference>
<dbReference type="Gene3D" id="3.40.50.1390">
    <property type="entry name" value="Resolvase, N-terminal catalytic domain"/>
    <property type="match status" value="1"/>
</dbReference>
<gene>
    <name evidence="4" type="ORF">IC620_01845</name>
</gene>
<dbReference type="PROSITE" id="PS51736">
    <property type="entry name" value="RECOMBINASES_3"/>
    <property type="match status" value="1"/>
</dbReference>
<feature type="coiled-coil region" evidence="1">
    <location>
        <begin position="378"/>
        <end position="433"/>
    </location>
</feature>
<evidence type="ECO:0000256" key="1">
    <source>
        <dbReference type="SAM" id="Coils"/>
    </source>
</evidence>
<evidence type="ECO:0000313" key="5">
    <source>
        <dbReference type="Proteomes" id="UP000661691"/>
    </source>
</evidence>
<dbReference type="GO" id="GO:0003677">
    <property type="term" value="F:DNA binding"/>
    <property type="evidence" value="ECO:0007669"/>
    <property type="project" value="InterPro"/>
</dbReference>
<organism evidence="4 5">
    <name type="scientific">Polycladospora coralii</name>
    <dbReference type="NCBI Taxonomy" id="2771432"/>
    <lineage>
        <taxon>Bacteria</taxon>
        <taxon>Bacillati</taxon>
        <taxon>Bacillota</taxon>
        <taxon>Bacilli</taxon>
        <taxon>Bacillales</taxon>
        <taxon>Thermoactinomycetaceae</taxon>
        <taxon>Polycladospora</taxon>
    </lineage>
</organism>
<dbReference type="RefSeq" id="WP_191139007.1">
    <property type="nucleotide sequence ID" value="NZ_JACXAG020000002.1"/>
</dbReference>
<dbReference type="GO" id="GO:0000150">
    <property type="term" value="F:DNA strand exchange activity"/>
    <property type="evidence" value="ECO:0007669"/>
    <property type="project" value="InterPro"/>
</dbReference>
<name>A0A926RSF4_9BACL</name>
<dbReference type="InterPro" id="IPR011109">
    <property type="entry name" value="DNA_bind_recombinase_dom"/>
</dbReference>
<dbReference type="Gene3D" id="3.90.1750.20">
    <property type="entry name" value="Putative Large Serine Recombinase, Chain B, Domain 2"/>
    <property type="match status" value="1"/>
</dbReference>
<keyword evidence="1" id="KW-0175">Coiled coil</keyword>
<evidence type="ECO:0000259" key="2">
    <source>
        <dbReference type="PROSITE" id="PS51736"/>
    </source>
</evidence>
<sequence length="499" mass="58552">MLKVCIYLRKSRADIEAEARGEGETLAKHKKALLQLAKTRNDQVVCIRQEIASGEHLIHRPEMLKLLEEVEANLYDAVLVMDLDRLGRGNMREQGLILETFKQSQTYIITPRKVYDLGDEFDEEYSEFEAFMARKELKVITRRLQSGRIRSVEEGNYIGTRPPYGYLIKQDQHGRYLIPHPEQSHVVKMIFDWYTHPDPTRSWGSTRIAQRLNERGFQTYYKRKWSGNHVLNILKNAVYAGRIQWKVQKNQASKSEINVQGKHEPLISMKQYQDAQARLQNRSHSPVKTKQEVRNPLAGIIKCAYCFSTMVYRPYTKQKPHLICPTTSCPNRSSRFEVVEQKLLLFIHKRFQTHPITWQDIPLSEEDLMSHTWEERGIKQLHRRLAQLNVQKNNLHELLETGIYQLETYRMRKQLLLNEIKEIKQNLKALQKCDQQVAATSKQVDIPLSMVSNPYDLYIALQSPKHKNNLLKILIKKCTYSKEKQLRGEAFTLMIYPHL</sequence>
<feature type="domain" description="Recombinase" evidence="3">
    <location>
        <begin position="163"/>
        <end position="285"/>
    </location>
</feature>
<dbReference type="PANTHER" id="PTHR30461:SF23">
    <property type="entry name" value="DNA RECOMBINASE-RELATED"/>
    <property type="match status" value="1"/>
</dbReference>